<dbReference type="PANTHER" id="PTHR31118">
    <property type="entry name" value="CYCLASE-LIKE PROTEIN 2"/>
    <property type="match status" value="1"/>
</dbReference>
<dbReference type="Pfam" id="PF04199">
    <property type="entry name" value="Cyclase"/>
    <property type="match status" value="1"/>
</dbReference>
<dbReference type="Gene3D" id="3.50.30.50">
    <property type="entry name" value="Putative cyclase"/>
    <property type="match status" value="1"/>
</dbReference>
<dbReference type="SUPFAM" id="SSF102198">
    <property type="entry name" value="Putative cyclase"/>
    <property type="match status" value="1"/>
</dbReference>
<evidence type="ECO:0000313" key="2">
    <source>
        <dbReference type="Proteomes" id="UP000594001"/>
    </source>
</evidence>
<proteinExistence type="predicted"/>
<dbReference type="GO" id="GO:0004061">
    <property type="term" value="F:arylformamidase activity"/>
    <property type="evidence" value="ECO:0007669"/>
    <property type="project" value="UniProtKB-EC"/>
</dbReference>
<accession>A0A7L9RS47</accession>
<reference evidence="1 2" key="1">
    <citation type="submission" date="2020-06" db="EMBL/GenBank/DDBJ databases">
        <title>The endosymbiont of the kinetoplastid Bodo saltans is a Paracaedibacter-like alpha-proteobacterium possessing a putative toxin-antitoxin system.</title>
        <authorList>
            <person name="Midha S."/>
            <person name="Rigden D.J."/>
            <person name="Siozios S."/>
            <person name="Hurst G.D.D."/>
            <person name="Jackson A.P."/>
        </authorList>
    </citation>
    <scope>NUCLEOTIDE SEQUENCE [LARGE SCALE GENOMIC DNA]</scope>
    <source>
        <strain evidence="1">Lake Konstanz</strain>
    </source>
</reference>
<dbReference type="InterPro" id="IPR037175">
    <property type="entry name" value="KFase_sf"/>
</dbReference>
<gene>
    <name evidence="1" type="primary">kynB</name>
    <name evidence="1" type="ORF">CPBP_00108</name>
</gene>
<dbReference type="RefSeq" id="WP_350332109.1">
    <property type="nucleotide sequence ID" value="NZ_CP054719.1"/>
</dbReference>
<keyword evidence="1" id="KW-0378">Hydrolase</keyword>
<dbReference type="KEGG" id="pbal:CPBP_00108"/>
<dbReference type="AlphaFoldDB" id="A0A7L9RS47"/>
<protein>
    <submittedName>
        <fullName evidence="1">Kynurenine formamidase</fullName>
        <ecNumber evidence="1">3.5.1.9</ecNumber>
    </submittedName>
</protein>
<sequence length="232" mass="26112">MPAKLIDLTHALTEKTPTWDGRCGFHLTIEHDYLDDQNAVSFKVQRMSLDCGIGTHIDAPAHCIKNAMTIDQIPLNHLVNIPGYGIDISNRLDQDNCLTANDIFEFEATHGTIQENSCVLINTGWHQYWEDASHYHNKYRFPYIHTDAGELLAQRKIRALGIDTLSPDRPDSGYPIHSLLLSRNILIVENVNNLSQLPSKDFNVTIAPLNIQNATESPIRMWASNVPLHPLG</sequence>
<dbReference type="InterPro" id="IPR007325">
    <property type="entry name" value="KFase/CYL"/>
</dbReference>
<dbReference type="EMBL" id="CP054719">
    <property type="protein sequence ID" value="QOL19356.1"/>
    <property type="molecule type" value="Genomic_DNA"/>
</dbReference>
<dbReference type="EC" id="3.5.1.9" evidence="1"/>
<evidence type="ECO:0000313" key="1">
    <source>
        <dbReference type="EMBL" id="QOL19356.1"/>
    </source>
</evidence>
<dbReference type="GO" id="GO:0019441">
    <property type="term" value="P:L-tryptophan catabolic process to kynurenine"/>
    <property type="evidence" value="ECO:0007669"/>
    <property type="project" value="InterPro"/>
</dbReference>
<keyword evidence="2" id="KW-1185">Reference proteome</keyword>
<organism evidence="1 2">
    <name type="scientific">Candidatus Bodocaedibacter vickermanii</name>
    <dbReference type="NCBI Taxonomy" id="2741701"/>
    <lineage>
        <taxon>Bacteria</taxon>
        <taxon>Pseudomonadati</taxon>
        <taxon>Pseudomonadota</taxon>
        <taxon>Alphaproteobacteria</taxon>
        <taxon>Holosporales</taxon>
        <taxon>Candidatus Paracaedibacteraceae</taxon>
        <taxon>Candidatus Bodocaedibacter</taxon>
    </lineage>
</organism>
<name>A0A7L9RS47_9PROT</name>
<dbReference type="PANTHER" id="PTHR31118:SF12">
    <property type="entry name" value="CYCLASE-LIKE PROTEIN 2"/>
    <property type="match status" value="1"/>
</dbReference>
<dbReference type="Proteomes" id="UP000594001">
    <property type="component" value="Chromosome"/>
</dbReference>